<dbReference type="RefSeq" id="WP_038283328.1">
    <property type="nucleotide sequence ID" value="NZ_JPME01000022.1"/>
</dbReference>
<proteinExistence type="predicted"/>
<feature type="signal peptide" evidence="1">
    <location>
        <begin position="1"/>
        <end position="22"/>
    </location>
</feature>
<keyword evidence="1" id="KW-0732">Signal</keyword>
<accession>A0A084JJ45</accession>
<evidence type="ECO:0000313" key="2">
    <source>
        <dbReference type="EMBL" id="KEZ88979.1"/>
    </source>
</evidence>
<organism evidence="2 3">
    <name type="scientific">Lacrimispora celerecrescens</name>
    <dbReference type="NCBI Taxonomy" id="29354"/>
    <lineage>
        <taxon>Bacteria</taxon>
        <taxon>Bacillati</taxon>
        <taxon>Bacillota</taxon>
        <taxon>Clostridia</taxon>
        <taxon>Lachnospirales</taxon>
        <taxon>Lachnospiraceae</taxon>
        <taxon>Lacrimispora</taxon>
    </lineage>
</organism>
<name>A0A084JJ45_9FIRM</name>
<comment type="caution">
    <text evidence="2">The sequence shown here is derived from an EMBL/GenBank/DDBJ whole genome shotgun (WGS) entry which is preliminary data.</text>
</comment>
<gene>
    <name evidence="2" type="ORF">IO98_17685</name>
</gene>
<dbReference type="STRING" id="29354.IO98_17685"/>
<dbReference type="EMBL" id="JPME01000022">
    <property type="protein sequence ID" value="KEZ88979.1"/>
    <property type="molecule type" value="Genomic_DNA"/>
</dbReference>
<evidence type="ECO:0000256" key="1">
    <source>
        <dbReference type="SAM" id="SignalP"/>
    </source>
</evidence>
<dbReference type="PROSITE" id="PS51257">
    <property type="entry name" value="PROKAR_LIPOPROTEIN"/>
    <property type="match status" value="1"/>
</dbReference>
<reference evidence="2 3" key="1">
    <citation type="submission" date="2014-07" db="EMBL/GenBank/DDBJ databases">
        <title>Draft genome of Clostridium celerecrescens 152B isolated from sediments associated with methane hydrate from Krishna Godavari basin.</title>
        <authorList>
            <person name="Honkalas V.S."/>
            <person name="Dabir A.P."/>
            <person name="Arora P."/>
            <person name="Dhakephalkar P.K."/>
        </authorList>
    </citation>
    <scope>NUCLEOTIDE SEQUENCE [LARGE SCALE GENOMIC DNA]</scope>
    <source>
        <strain evidence="2 3">152B</strain>
    </source>
</reference>
<dbReference type="PANTHER" id="PTHR43649:SF12">
    <property type="entry name" value="DIACETYLCHITOBIOSE BINDING PROTEIN DASA"/>
    <property type="match status" value="1"/>
</dbReference>
<dbReference type="Gene3D" id="3.40.190.10">
    <property type="entry name" value="Periplasmic binding protein-like II"/>
    <property type="match status" value="2"/>
</dbReference>
<dbReference type="InterPro" id="IPR006059">
    <property type="entry name" value="SBP"/>
</dbReference>
<keyword evidence="3" id="KW-1185">Reference proteome</keyword>
<dbReference type="AlphaFoldDB" id="A0A084JJ45"/>
<dbReference type="InterPro" id="IPR050490">
    <property type="entry name" value="Bact_solute-bd_prot1"/>
</dbReference>
<feature type="chain" id="PRO_5038574693" evidence="1">
    <location>
        <begin position="23"/>
        <end position="437"/>
    </location>
</feature>
<dbReference type="SUPFAM" id="SSF53850">
    <property type="entry name" value="Periplasmic binding protein-like II"/>
    <property type="match status" value="1"/>
</dbReference>
<protein>
    <submittedName>
        <fullName evidence="2">ABC transporter substrate-binding protein</fullName>
    </submittedName>
</protein>
<dbReference type="OrthoDB" id="1929810at2"/>
<dbReference type="Proteomes" id="UP000028525">
    <property type="component" value="Unassembled WGS sequence"/>
</dbReference>
<dbReference type="PANTHER" id="PTHR43649">
    <property type="entry name" value="ARABINOSE-BINDING PROTEIN-RELATED"/>
    <property type="match status" value="1"/>
</dbReference>
<sequence length="437" mass="47333">MKKMKKVLAVLAGSTMLSLSLAGCSQSAPQTGGAKTETEAADAGKAASGGKEKIRVFTFFTGSDQWAPVWSEVIAEYMAANPNIEIVDESAPTAGVNDVFRTKMQADIAAGTPADLSIFYTGADGKPLVDSGLFVDFGTYMKDDEKWSGNFKQSALDSQKYDGVQCSLPYLGYYEGLFYNKELFEKYGLEEPVSYDNIMKAIKVFAENDIPAFASSMAKPSYLLELSILAQSGGEGHKNYFDDSWAPALDSIAEWYQMGAFPKDTMTISEDDIRLMFKEGKAAMMINGSWCVSALEDNENMRLIAMPAFPGGKGGEDCVIAGFGSGWFFSKKAAERSDETLKLLKYLTSPEIVQRFIAVGGSSAIECPVPEGASLLKKSAVEMLNKASYTDTAIDSQVSREAWMAIADDGAPYLVEGKRTSLELLAEARKILEATSK</sequence>
<evidence type="ECO:0000313" key="3">
    <source>
        <dbReference type="Proteomes" id="UP000028525"/>
    </source>
</evidence>
<dbReference type="Pfam" id="PF01547">
    <property type="entry name" value="SBP_bac_1"/>
    <property type="match status" value="1"/>
</dbReference>